<evidence type="ECO:0000256" key="1">
    <source>
        <dbReference type="ARBA" id="ARBA00008769"/>
    </source>
</evidence>
<dbReference type="PANTHER" id="PTHR37944:SF1">
    <property type="entry name" value="PORIN B"/>
    <property type="match status" value="1"/>
</dbReference>
<dbReference type="Proteomes" id="UP000245765">
    <property type="component" value="Unassembled WGS sequence"/>
</dbReference>
<dbReference type="GO" id="GO:0016020">
    <property type="term" value="C:membrane"/>
    <property type="evidence" value="ECO:0007669"/>
    <property type="project" value="InterPro"/>
</dbReference>
<dbReference type="RefSeq" id="WP_109871037.1">
    <property type="nucleotide sequence ID" value="NZ_QGNA01000003.1"/>
</dbReference>
<dbReference type="GO" id="GO:0015288">
    <property type="term" value="F:porin activity"/>
    <property type="evidence" value="ECO:0007669"/>
    <property type="project" value="InterPro"/>
</dbReference>
<dbReference type="EMBL" id="QGNA01000003">
    <property type="protein sequence ID" value="PWS36242.1"/>
    <property type="molecule type" value="Genomic_DNA"/>
</dbReference>
<gene>
    <name evidence="3" type="ORF">DFH01_13720</name>
</gene>
<dbReference type="Pfam" id="PF04966">
    <property type="entry name" value="OprB"/>
    <property type="match status" value="1"/>
</dbReference>
<comment type="similarity">
    <text evidence="1 2">Belongs to the OprB family.</text>
</comment>
<dbReference type="OrthoDB" id="177316at2"/>
<dbReference type="InterPro" id="IPR007049">
    <property type="entry name" value="Carb-sel_porin_OprB"/>
</dbReference>
<reference evidence="4" key="1">
    <citation type="submission" date="2018-05" db="EMBL/GenBank/DDBJ databases">
        <authorList>
            <person name="Du Z."/>
            <person name="Wang X."/>
        </authorList>
    </citation>
    <scope>NUCLEOTIDE SEQUENCE [LARGE SCALE GENOMIC DNA]</scope>
    <source>
        <strain evidence="4">CQN31</strain>
    </source>
</reference>
<organism evidence="3 4">
    <name type="scientific">Falsiroseomonas bella</name>
    <dbReference type="NCBI Taxonomy" id="2184016"/>
    <lineage>
        <taxon>Bacteria</taxon>
        <taxon>Pseudomonadati</taxon>
        <taxon>Pseudomonadota</taxon>
        <taxon>Alphaproteobacteria</taxon>
        <taxon>Acetobacterales</taxon>
        <taxon>Roseomonadaceae</taxon>
        <taxon>Falsiroseomonas</taxon>
    </lineage>
</organism>
<dbReference type="InterPro" id="IPR052932">
    <property type="entry name" value="OprB_Porin"/>
</dbReference>
<dbReference type="GO" id="GO:0008643">
    <property type="term" value="P:carbohydrate transport"/>
    <property type="evidence" value="ECO:0007669"/>
    <property type="project" value="InterPro"/>
</dbReference>
<accession>A0A317FCW3</accession>
<protein>
    <submittedName>
        <fullName evidence="3">Uncharacterized protein</fullName>
    </submittedName>
</protein>
<dbReference type="Gene3D" id="2.40.160.180">
    <property type="entry name" value="Carbohydrate-selective porin OprB"/>
    <property type="match status" value="1"/>
</dbReference>
<name>A0A317FCW3_9PROT</name>
<keyword evidence="4" id="KW-1185">Reference proteome</keyword>
<comment type="caution">
    <text evidence="3">The sequence shown here is derived from an EMBL/GenBank/DDBJ whole genome shotgun (WGS) entry which is preliminary data.</text>
</comment>
<dbReference type="PANTHER" id="PTHR37944">
    <property type="entry name" value="PORIN B"/>
    <property type="match status" value="1"/>
</dbReference>
<dbReference type="InterPro" id="IPR038673">
    <property type="entry name" value="OprB_sf"/>
</dbReference>
<evidence type="ECO:0000313" key="4">
    <source>
        <dbReference type="Proteomes" id="UP000245765"/>
    </source>
</evidence>
<evidence type="ECO:0000256" key="2">
    <source>
        <dbReference type="RuleBase" id="RU363072"/>
    </source>
</evidence>
<sequence length="147" mass="16752">MWCYLSQREKPFIKNSRYHLSYSFDQYLYRRSENSREGFGLFGQFGISDGNPNNLYWSALVGIGGTGLIPGRSRDNWGIAYYYNAPSRDLMSAFAPRVRIKDEQGLEAFYNFQVTPWLTVGANVQVIAPTLEEGTVVALGLRTVTRF</sequence>
<proteinExistence type="inferred from homology"/>
<dbReference type="AlphaFoldDB" id="A0A317FCW3"/>
<evidence type="ECO:0000313" key="3">
    <source>
        <dbReference type="EMBL" id="PWS36242.1"/>
    </source>
</evidence>